<reference evidence="2" key="1">
    <citation type="submission" date="2023-06" db="EMBL/GenBank/DDBJ databases">
        <title>Genome-scale phylogeny and comparative genomics of the fungal order Sordariales.</title>
        <authorList>
            <consortium name="Lawrence Berkeley National Laboratory"/>
            <person name="Hensen N."/>
            <person name="Bonometti L."/>
            <person name="Westerberg I."/>
            <person name="Brannstrom I.O."/>
            <person name="Guillou S."/>
            <person name="Cros-Aarteil S."/>
            <person name="Calhoun S."/>
            <person name="Haridas S."/>
            <person name="Kuo A."/>
            <person name="Mondo S."/>
            <person name="Pangilinan J."/>
            <person name="Riley R."/>
            <person name="Labutti K."/>
            <person name="Andreopoulos B."/>
            <person name="Lipzen A."/>
            <person name="Chen C."/>
            <person name="Yanf M."/>
            <person name="Daum C."/>
            <person name="Ng V."/>
            <person name="Clum A."/>
            <person name="Steindorff A."/>
            <person name="Ohm R."/>
            <person name="Martin F."/>
            <person name="Silar P."/>
            <person name="Natvig D."/>
            <person name="Lalanne C."/>
            <person name="Gautier V."/>
            <person name="Ament-Velasquez S.L."/>
            <person name="Kruys A."/>
            <person name="Hutchinson M.I."/>
            <person name="Powell A.J."/>
            <person name="Barry K."/>
            <person name="Miller A.N."/>
            <person name="Grigoriev I.V."/>
            <person name="Debuchy R."/>
            <person name="Gladieux P."/>
            <person name="Thoren M.H."/>
            <person name="Johannesson H."/>
        </authorList>
    </citation>
    <scope>NUCLEOTIDE SEQUENCE</scope>
    <source>
        <strain evidence="2">SMH2532-1</strain>
    </source>
</reference>
<evidence type="ECO:0000313" key="2">
    <source>
        <dbReference type="EMBL" id="KAK0646312.1"/>
    </source>
</evidence>
<proteinExistence type="predicted"/>
<dbReference type="AlphaFoldDB" id="A0AA40CPX8"/>
<feature type="compositionally biased region" description="Basic and acidic residues" evidence="1">
    <location>
        <begin position="63"/>
        <end position="76"/>
    </location>
</feature>
<keyword evidence="3" id="KW-1185">Reference proteome</keyword>
<evidence type="ECO:0000313" key="3">
    <source>
        <dbReference type="Proteomes" id="UP001174936"/>
    </source>
</evidence>
<dbReference type="Proteomes" id="UP001174936">
    <property type="component" value="Unassembled WGS sequence"/>
</dbReference>
<name>A0AA40CPX8_9PEZI</name>
<dbReference type="EMBL" id="JAULSV010000004">
    <property type="protein sequence ID" value="KAK0646312.1"/>
    <property type="molecule type" value="Genomic_DNA"/>
</dbReference>
<feature type="region of interest" description="Disordered" evidence="1">
    <location>
        <begin position="58"/>
        <end position="77"/>
    </location>
</feature>
<sequence length="157" mass="18359">MALEYDPAWNKADRIIDVLQGRGPPAWDFIDDLVWGTALPDSFSLWFIDYRITRSPRYQEPQRTTEQERGVGDKPKPPRVFYASDRRFVEVKEEQLGQWAGHDRMWDAGYEAPTEDLCTCCGSHEYVQRLRDELANVRNYEENVWHGSIGLLACEYL</sequence>
<accession>A0AA40CPX8</accession>
<gene>
    <name evidence="2" type="ORF">B0T16DRAFT_413159</name>
</gene>
<evidence type="ECO:0000256" key="1">
    <source>
        <dbReference type="SAM" id="MobiDB-lite"/>
    </source>
</evidence>
<organism evidence="2 3">
    <name type="scientific">Cercophora newfieldiana</name>
    <dbReference type="NCBI Taxonomy" id="92897"/>
    <lineage>
        <taxon>Eukaryota</taxon>
        <taxon>Fungi</taxon>
        <taxon>Dikarya</taxon>
        <taxon>Ascomycota</taxon>
        <taxon>Pezizomycotina</taxon>
        <taxon>Sordariomycetes</taxon>
        <taxon>Sordariomycetidae</taxon>
        <taxon>Sordariales</taxon>
        <taxon>Lasiosphaeriaceae</taxon>
        <taxon>Cercophora</taxon>
    </lineage>
</organism>
<protein>
    <submittedName>
        <fullName evidence="2">Uncharacterized protein</fullName>
    </submittedName>
</protein>
<comment type="caution">
    <text evidence="2">The sequence shown here is derived from an EMBL/GenBank/DDBJ whole genome shotgun (WGS) entry which is preliminary data.</text>
</comment>